<dbReference type="Proteomes" id="UP001484239">
    <property type="component" value="Unassembled WGS sequence"/>
</dbReference>
<keyword evidence="5" id="KW-0966">Cell projection</keyword>
<keyword evidence="2 4" id="KW-1005">Bacterial flagellum biogenesis</keyword>
<evidence type="ECO:0000256" key="4">
    <source>
        <dbReference type="HAMAP-Rule" id="MF_01185"/>
    </source>
</evidence>
<keyword evidence="1 4" id="KW-0963">Cytoplasm</keyword>
<keyword evidence="5" id="KW-0969">Cilium</keyword>
<evidence type="ECO:0000313" key="6">
    <source>
        <dbReference type="Proteomes" id="UP001484239"/>
    </source>
</evidence>
<accession>A0ABU9EBI2</accession>
<dbReference type="PANTHER" id="PTHR39190">
    <property type="entry name" value="FLAGELLAR ASSEMBLY FACTOR FLIW"/>
    <property type="match status" value="1"/>
</dbReference>
<dbReference type="HAMAP" id="MF_01185">
    <property type="entry name" value="FliW"/>
    <property type="match status" value="1"/>
</dbReference>
<organism evidence="5 6">
    <name type="scientific">Gaopeijia maritima</name>
    <dbReference type="NCBI Taxonomy" id="3119007"/>
    <lineage>
        <taxon>Bacteria</taxon>
        <taxon>Pseudomonadati</taxon>
        <taxon>Gemmatimonadota</taxon>
        <taxon>Longimicrobiia</taxon>
        <taxon>Gaopeijiales</taxon>
        <taxon>Gaopeijiaceae</taxon>
        <taxon>Gaopeijia</taxon>
    </lineage>
</organism>
<gene>
    <name evidence="4" type="primary">fliW</name>
    <name evidence="5" type="ORF">WI372_13635</name>
</gene>
<keyword evidence="3 4" id="KW-0810">Translation regulation</keyword>
<dbReference type="PANTHER" id="PTHR39190:SF1">
    <property type="entry name" value="FLAGELLAR ASSEMBLY FACTOR FLIW"/>
    <property type="match status" value="1"/>
</dbReference>
<dbReference type="RefSeq" id="WP_405280639.1">
    <property type="nucleotide sequence ID" value="NZ_CP144380.1"/>
</dbReference>
<evidence type="ECO:0000256" key="1">
    <source>
        <dbReference type="ARBA" id="ARBA00022490"/>
    </source>
</evidence>
<evidence type="ECO:0000256" key="3">
    <source>
        <dbReference type="ARBA" id="ARBA00022845"/>
    </source>
</evidence>
<dbReference type="SUPFAM" id="SSF141457">
    <property type="entry name" value="BH3618-like"/>
    <property type="match status" value="1"/>
</dbReference>
<keyword evidence="4" id="KW-0143">Chaperone</keyword>
<comment type="subcellular location">
    <subcellularLocation>
        <location evidence="4">Cytoplasm</location>
    </subcellularLocation>
</comment>
<reference evidence="5 6" key="1">
    <citation type="submission" date="2024-02" db="EMBL/GenBank/DDBJ databases">
        <title>A novel Gemmatimonadota bacterium.</title>
        <authorList>
            <person name="Du Z.-J."/>
            <person name="Ye Y.-Q."/>
        </authorList>
    </citation>
    <scope>NUCLEOTIDE SEQUENCE [LARGE SCALE GENOMIC DNA]</scope>
    <source>
        <strain evidence="5 6">DH-20</strain>
    </source>
</reference>
<dbReference type="Gene3D" id="2.30.290.10">
    <property type="entry name" value="BH3618-like"/>
    <property type="match status" value="1"/>
</dbReference>
<sequence length="147" mass="15836">MRLPSPPSGPSGDDDELIGQPIRFPRGLLGFPDARLYTLESADVPGFYWLRSTEHAPLAFVLVDPFQVIEDYSVDLPTQDADALGVKEPSDVAVLAIATVPREAGERWTANLQGPVAINFKAGLGLQFVRGDAAGVRTPFRPHLTGV</sequence>
<comment type="subunit">
    <text evidence="4">Interacts with translational regulator CsrA and flagellin(s).</text>
</comment>
<dbReference type="EMBL" id="JBBHLI010000008">
    <property type="protein sequence ID" value="MEK9502029.1"/>
    <property type="molecule type" value="Genomic_DNA"/>
</dbReference>
<dbReference type="Pfam" id="PF02623">
    <property type="entry name" value="FliW"/>
    <property type="match status" value="1"/>
</dbReference>
<evidence type="ECO:0000256" key="2">
    <source>
        <dbReference type="ARBA" id="ARBA00022795"/>
    </source>
</evidence>
<keyword evidence="6" id="KW-1185">Reference proteome</keyword>
<proteinExistence type="inferred from homology"/>
<dbReference type="InterPro" id="IPR024046">
    <property type="entry name" value="Flagellar_assmbl_FliW_dom_sf"/>
</dbReference>
<comment type="similarity">
    <text evidence="4">Belongs to the FliW family.</text>
</comment>
<keyword evidence="5" id="KW-0282">Flagellum</keyword>
<comment type="caution">
    <text evidence="5">The sequence shown here is derived from an EMBL/GenBank/DDBJ whole genome shotgun (WGS) entry which is preliminary data.</text>
</comment>
<name>A0ABU9EBI2_9BACT</name>
<protein>
    <recommendedName>
        <fullName evidence="4">Flagellar assembly factor FliW</fullName>
    </recommendedName>
</protein>
<dbReference type="InterPro" id="IPR003775">
    <property type="entry name" value="Flagellar_assembly_factor_FliW"/>
</dbReference>
<comment type="function">
    <text evidence="4">Acts as an anti-CsrA protein, binds CsrA and prevents it from repressing translation of its target genes, one of which is flagellin. Binds to flagellin and participates in the assembly of the flagellum.</text>
</comment>
<evidence type="ECO:0000313" key="5">
    <source>
        <dbReference type="EMBL" id="MEK9502029.1"/>
    </source>
</evidence>